<name>I4ENG7_9BACT</name>
<accession>I4ENG7</accession>
<reference evidence="1 2" key="1">
    <citation type="journal article" date="2012" name="ISME J.">
        <title>Nitrification expanded: discovery, physiology and genomics of a nitrite-oxidizing bacterium from the phylum Chloroflexi.</title>
        <authorList>
            <person name="Sorokin D.Y."/>
            <person name="Lucker S."/>
            <person name="Vejmelkova D."/>
            <person name="Kostrikina N.A."/>
            <person name="Kleerebezem R."/>
            <person name="Rijpstra W.I."/>
            <person name="Damste J.S."/>
            <person name="Le Paslier D."/>
            <person name="Muyzer G."/>
            <person name="Wagner M."/>
            <person name="van Loosdrecht M.C."/>
            <person name="Daims H."/>
        </authorList>
    </citation>
    <scope>NUCLEOTIDE SEQUENCE [LARGE SCALE GENOMIC DNA]</scope>
    <source>
        <strain evidence="2">none</strain>
    </source>
</reference>
<proteinExistence type="predicted"/>
<evidence type="ECO:0000313" key="1">
    <source>
        <dbReference type="EMBL" id="CCF86230.1"/>
    </source>
</evidence>
<evidence type="ECO:0000313" key="2">
    <source>
        <dbReference type="Proteomes" id="UP000004221"/>
    </source>
</evidence>
<comment type="caution">
    <text evidence="1">The sequence shown here is derived from an EMBL/GenBank/DDBJ whole genome shotgun (WGS) entry which is preliminary data.</text>
</comment>
<dbReference type="Proteomes" id="UP000004221">
    <property type="component" value="Unassembled WGS sequence"/>
</dbReference>
<protein>
    <submittedName>
        <fullName evidence="1">Uncharacterized protein</fullName>
    </submittedName>
</protein>
<keyword evidence="2" id="KW-1185">Reference proteome</keyword>
<dbReference type="EMBL" id="CAGS01000727">
    <property type="protein sequence ID" value="CCF86230.1"/>
    <property type="molecule type" value="Genomic_DNA"/>
</dbReference>
<gene>
    <name evidence="1" type="ORF">NITHO_900005</name>
</gene>
<sequence>MEVRVRQYDELLGLEFRVRHDGVSFLQQQGGMSAHTDTLASLAYGNADSAVWIC</sequence>
<organism evidence="1 2">
    <name type="scientific">Nitrolancea hollandica Lb</name>
    <dbReference type="NCBI Taxonomy" id="1129897"/>
    <lineage>
        <taxon>Bacteria</taxon>
        <taxon>Pseudomonadati</taxon>
        <taxon>Thermomicrobiota</taxon>
        <taxon>Thermomicrobia</taxon>
        <taxon>Sphaerobacterales</taxon>
        <taxon>Sphaerobacterineae</taxon>
        <taxon>Sphaerobacteraceae</taxon>
        <taxon>Nitrolancea</taxon>
    </lineage>
</organism>
<dbReference type="AlphaFoldDB" id="I4ENG7"/>